<dbReference type="InterPro" id="IPR036397">
    <property type="entry name" value="RNaseH_sf"/>
</dbReference>
<dbReference type="Proteomes" id="UP000253891">
    <property type="component" value="Unassembled WGS sequence"/>
</dbReference>
<proteinExistence type="predicted"/>
<dbReference type="STRING" id="157463.GCA_001047075_01097"/>
<dbReference type="RefSeq" id="WP_061993525.1">
    <property type="nucleotide sequence ID" value="NZ_DF968005.1"/>
</dbReference>
<dbReference type="SUPFAM" id="SSF53098">
    <property type="entry name" value="Ribonuclease H-like"/>
    <property type="match status" value="1"/>
</dbReference>
<evidence type="ECO:0000259" key="1">
    <source>
        <dbReference type="Pfam" id="PF13456"/>
    </source>
</evidence>
<dbReference type="AlphaFoldDB" id="A0A0K8MJ35"/>
<evidence type="ECO:0000313" key="3">
    <source>
        <dbReference type="Proteomes" id="UP000253891"/>
    </source>
</evidence>
<organism evidence="2 3">
    <name type="scientific">Fructobacillus ficulneus</name>
    <dbReference type="NCBI Taxonomy" id="157463"/>
    <lineage>
        <taxon>Bacteria</taxon>
        <taxon>Bacillati</taxon>
        <taxon>Bacillota</taxon>
        <taxon>Bacilli</taxon>
        <taxon>Lactobacillales</taxon>
        <taxon>Lactobacillaceae</taxon>
        <taxon>Fructobacillus</taxon>
    </lineage>
</organism>
<keyword evidence="3" id="KW-1185">Reference proteome</keyword>
<dbReference type="Pfam" id="PF13456">
    <property type="entry name" value="RVT_3"/>
    <property type="match status" value="1"/>
</dbReference>
<dbReference type="InterPro" id="IPR012337">
    <property type="entry name" value="RNaseH-like_sf"/>
</dbReference>
<dbReference type="Gene3D" id="3.30.420.10">
    <property type="entry name" value="Ribonuclease H-like superfamily/Ribonuclease H"/>
    <property type="match status" value="1"/>
</dbReference>
<protein>
    <submittedName>
        <fullName evidence="2">EbsB protein</fullName>
    </submittedName>
</protein>
<feature type="domain" description="RNase H type-1" evidence="1">
    <location>
        <begin position="6"/>
        <end position="122"/>
    </location>
</feature>
<evidence type="ECO:0000313" key="2">
    <source>
        <dbReference type="EMBL" id="GAP00194.1"/>
    </source>
</evidence>
<name>A0A0K8MJ35_9LACO</name>
<dbReference type="EMBL" id="DF968005">
    <property type="protein sequence ID" value="GAP00194.1"/>
    <property type="molecule type" value="Genomic_DNA"/>
</dbReference>
<dbReference type="OrthoDB" id="7845843at2"/>
<gene>
    <name evidence="2" type="ORF">FFIC_282040</name>
</gene>
<dbReference type="GO" id="GO:0003676">
    <property type="term" value="F:nucleic acid binding"/>
    <property type="evidence" value="ECO:0007669"/>
    <property type="project" value="InterPro"/>
</dbReference>
<reference evidence="2 3" key="1">
    <citation type="journal article" date="2015" name="BMC Genomics">
        <title>Comparative genomics of Fructobacillus spp. and Leuconostoc spp. reveals niche-specific evolution of Fructobacillus spp.</title>
        <authorList>
            <person name="Endo A."/>
            <person name="Tanizawa Y."/>
            <person name="Tanaka N."/>
            <person name="Maeno S."/>
            <person name="Kumar H."/>
            <person name="Shiwa Y."/>
            <person name="Okada S."/>
            <person name="Yoshikawa H."/>
            <person name="Dicks L."/>
            <person name="Nakagawa J."/>
            <person name="Arita M."/>
        </authorList>
    </citation>
    <scope>NUCLEOTIDE SEQUENCE [LARGE SCALE GENOMIC DNA]</scope>
    <source>
        <strain evidence="2 3">JCM 12225</strain>
    </source>
</reference>
<dbReference type="GO" id="GO:0004523">
    <property type="term" value="F:RNA-DNA hybrid ribonuclease activity"/>
    <property type="evidence" value="ECO:0007669"/>
    <property type="project" value="InterPro"/>
</dbReference>
<accession>A0A0K8MJ35</accession>
<dbReference type="InterPro" id="IPR002156">
    <property type="entry name" value="RNaseH_domain"/>
</dbReference>
<sequence length="129" mass="14385">MIHLAIDAAFQHDTHQASAGLVLKQNGQQDQDKTILDTCIDNHQAEFLALIWALSNYQDQLKADGLLEVLSDSKILVASLQKGYAKNYQKEVDLILNLLPNPATTFFTWVPEKQNLGPHHLALQALKKA</sequence>